<evidence type="ECO:0000313" key="3">
    <source>
        <dbReference type="Proteomes" id="UP001519887"/>
    </source>
</evidence>
<dbReference type="InterPro" id="IPR010499">
    <property type="entry name" value="AraC_E-bd"/>
</dbReference>
<feature type="domain" description="AraC effector-binding" evidence="1">
    <location>
        <begin position="149"/>
        <end position="300"/>
    </location>
</feature>
<dbReference type="SMART" id="SM00871">
    <property type="entry name" value="AraC_E_bind"/>
    <property type="match status" value="2"/>
</dbReference>
<dbReference type="PANTHER" id="PTHR36444:SF2">
    <property type="entry name" value="TRANSCRIPTIONAL REGULATOR PROTEIN YOBU-RELATED"/>
    <property type="match status" value="1"/>
</dbReference>
<organism evidence="2 3">
    <name type="scientific">Paenibacillus sepulcri</name>
    <dbReference type="NCBI Taxonomy" id="359917"/>
    <lineage>
        <taxon>Bacteria</taxon>
        <taxon>Bacillati</taxon>
        <taxon>Bacillota</taxon>
        <taxon>Bacilli</taxon>
        <taxon>Bacillales</taxon>
        <taxon>Paenibacillaceae</taxon>
        <taxon>Paenibacillus</taxon>
    </lineage>
</organism>
<proteinExistence type="predicted"/>
<dbReference type="EMBL" id="JAHZIK010000853">
    <property type="protein sequence ID" value="MBW7457442.1"/>
    <property type="molecule type" value="Genomic_DNA"/>
</dbReference>
<dbReference type="InterPro" id="IPR029441">
    <property type="entry name" value="Cass2"/>
</dbReference>
<protein>
    <submittedName>
        <fullName evidence="2">GyrI-like domain-containing protein</fullName>
    </submittedName>
</protein>
<dbReference type="InterPro" id="IPR053182">
    <property type="entry name" value="YobU-like_regulator"/>
</dbReference>
<dbReference type="RefSeq" id="WP_210043025.1">
    <property type="nucleotide sequence ID" value="NZ_JBHLVU010000023.1"/>
</dbReference>
<dbReference type="PANTHER" id="PTHR36444">
    <property type="entry name" value="TRANSCRIPTIONAL REGULATOR PROTEIN YOBU-RELATED"/>
    <property type="match status" value="1"/>
</dbReference>
<comment type="caution">
    <text evidence="2">The sequence shown here is derived from an EMBL/GenBank/DDBJ whole genome shotgun (WGS) entry which is preliminary data.</text>
</comment>
<reference evidence="2 3" key="1">
    <citation type="submission" date="2021-07" db="EMBL/GenBank/DDBJ databases">
        <title>Paenibacillus radiodurans sp. nov., isolated from the southeastern edge of Tengger Desert.</title>
        <authorList>
            <person name="Zhang G."/>
        </authorList>
    </citation>
    <scope>NUCLEOTIDE SEQUENCE [LARGE SCALE GENOMIC DNA]</scope>
    <source>
        <strain evidence="2 3">CCM 7311</strain>
    </source>
</reference>
<dbReference type="SUPFAM" id="SSF55136">
    <property type="entry name" value="Probable bacterial effector-binding domain"/>
    <property type="match status" value="1"/>
</dbReference>
<dbReference type="InterPro" id="IPR011256">
    <property type="entry name" value="Reg_factor_effector_dom_sf"/>
</dbReference>
<evidence type="ECO:0000313" key="2">
    <source>
        <dbReference type="EMBL" id="MBW7457442.1"/>
    </source>
</evidence>
<keyword evidence="3" id="KW-1185">Reference proteome</keyword>
<dbReference type="Gene3D" id="3.20.80.10">
    <property type="entry name" value="Regulatory factor, effector binding domain"/>
    <property type="match status" value="1"/>
</dbReference>
<gene>
    <name evidence="2" type="ORF">K0U00_25705</name>
</gene>
<dbReference type="Pfam" id="PF14526">
    <property type="entry name" value="Cass2"/>
    <property type="match status" value="1"/>
</dbReference>
<evidence type="ECO:0000259" key="1">
    <source>
        <dbReference type="SMART" id="SM00871"/>
    </source>
</evidence>
<sequence>MTRQSETEPSMQVRTVVIEKIHLVGLLSRDGLKKEPELRGELSARAAEIANRTGEDEYLVIIPGGLLAAVPVTSIADVPDGMMGYTLMGDEYVSFSFEAGQAAAFWDFFGKPENLARYHLDTEKPRFEIMREALQLSGRTEVYFPLKERDVKVVVLPELKLIGIRVAAADAAGYAEQIPPAFERLRARREEIAGRVEPEKLYGAFYVSSETEQEEGYWACAEVEDILSVPEGMEAVKVPPQSYAVTDHRGQISQIFQTYEQLHKWIADKGYERVLHAWHLEQYEAAGRGAVIVHLHDTITVD</sequence>
<name>A0ABS7C961_9BACL</name>
<dbReference type="Proteomes" id="UP001519887">
    <property type="component" value="Unassembled WGS sequence"/>
</dbReference>
<accession>A0ABS7C961</accession>
<feature type="domain" description="AraC effector-binding" evidence="1">
    <location>
        <begin position="11"/>
        <end position="147"/>
    </location>
</feature>